<evidence type="ECO:0000256" key="3">
    <source>
        <dbReference type="ARBA" id="ARBA00022723"/>
    </source>
</evidence>
<feature type="binding site" evidence="10">
    <location>
        <position position="262"/>
    </location>
    <ligand>
        <name>Zn(2+)</name>
        <dbReference type="ChEBI" id="CHEBI:29105"/>
    </ligand>
</feature>
<keyword evidence="9 10" id="KW-0342">GTP-binding</keyword>
<dbReference type="GO" id="GO:0005525">
    <property type="term" value="F:GTP binding"/>
    <property type="evidence" value="ECO:0007669"/>
    <property type="project" value="UniProtKB-UniRule"/>
</dbReference>
<dbReference type="Gene3D" id="3.40.50.300">
    <property type="entry name" value="P-loop containing nucleotide triphosphate hydrolases"/>
    <property type="match status" value="1"/>
</dbReference>
<evidence type="ECO:0000259" key="12">
    <source>
        <dbReference type="PROSITE" id="PS51721"/>
    </source>
</evidence>
<evidence type="ECO:0000256" key="4">
    <source>
        <dbReference type="ARBA" id="ARBA00022730"/>
    </source>
</evidence>
<keyword evidence="5 10" id="KW-0547">Nucleotide-binding</keyword>
<dbReference type="GO" id="GO:0003924">
    <property type="term" value="F:GTPase activity"/>
    <property type="evidence" value="ECO:0007669"/>
    <property type="project" value="UniProtKB-UniRule"/>
</dbReference>
<dbReference type="Gene3D" id="2.40.50.140">
    <property type="entry name" value="Nucleic acid-binding proteins"/>
    <property type="match status" value="1"/>
</dbReference>
<feature type="domain" description="EngC GTPase" evidence="11">
    <location>
        <begin position="86"/>
        <end position="231"/>
    </location>
</feature>
<keyword evidence="4 10" id="KW-0699">rRNA-binding</keyword>
<keyword evidence="1 10" id="KW-0963">Cytoplasm</keyword>
<dbReference type="GO" id="GO:0042274">
    <property type="term" value="P:ribosomal small subunit biogenesis"/>
    <property type="evidence" value="ECO:0007669"/>
    <property type="project" value="UniProtKB-UniRule"/>
</dbReference>
<evidence type="ECO:0000256" key="10">
    <source>
        <dbReference type="HAMAP-Rule" id="MF_01820"/>
    </source>
</evidence>
<dbReference type="PANTHER" id="PTHR32120">
    <property type="entry name" value="SMALL RIBOSOMAL SUBUNIT BIOGENESIS GTPASE RSGA"/>
    <property type="match status" value="1"/>
</dbReference>
<feature type="binding site" evidence="10">
    <location>
        <begin position="125"/>
        <end position="128"/>
    </location>
    <ligand>
        <name>GTP</name>
        <dbReference type="ChEBI" id="CHEBI:37565"/>
    </ligand>
</feature>
<keyword evidence="3 10" id="KW-0479">Metal-binding</keyword>
<keyword evidence="8 10" id="KW-0694">RNA-binding</keyword>
<feature type="binding site" evidence="10">
    <location>
        <position position="270"/>
    </location>
    <ligand>
        <name>Zn(2+)</name>
        <dbReference type="ChEBI" id="CHEBI:29105"/>
    </ligand>
</feature>
<dbReference type="EMBL" id="JAQQAL010000022">
    <property type="protein sequence ID" value="MDC7227154.1"/>
    <property type="molecule type" value="Genomic_DNA"/>
</dbReference>
<evidence type="ECO:0000256" key="2">
    <source>
        <dbReference type="ARBA" id="ARBA00022517"/>
    </source>
</evidence>
<evidence type="ECO:0000313" key="14">
    <source>
        <dbReference type="Proteomes" id="UP001221217"/>
    </source>
</evidence>
<gene>
    <name evidence="10 13" type="primary">rsgA</name>
    <name evidence="13" type="ORF">PQJ61_10375</name>
</gene>
<dbReference type="GO" id="GO:0019843">
    <property type="term" value="F:rRNA binding"/>
    <property type="evidence" value="ECO:0007669"/>
    <property type="project" value="UniProtKB-KW"/>
</dbReference>
<evidence type="ECO:0000256" key="6">
    <source>
        <dbReference type="ARBA" id="ARBA00022801"/>
    </source>
</evidence>
<feature type="domain" description="CP-type G" evidence="12">
    <location>
        <begin position="74"/>
        <end position="233"/>
    </location>
</feature>
<proteinExistence type="inferred from homology"/>
<dbReference type="Proteomes" id="UP001221217">
    <property type="component" value="Unassembled WGS sequence"/>
</dbReference>
<evidence type="ECO:0000256" key="9">
    <source>
        <dbReference type="ARBA" id="ARBA00023134"/>
    </source>
</evidence>
<feature type="binding site" evidence="10">
    <location>
        <begin position="176"/>
        <end position="184"/>
    </location>
    <ligand>
        <name>GTP</name>
        <dbReference type="ChEBI" id="CHEBI:37565"/>
    </ligand>
</feature>
<dbReference type="PROSITE" id="PS51721">
    <property type="entry name" value="G_CP"/>
    <property type="match status" value="1"/>
</dbReference>
<keyword evidence="7 10" id="KW-0862">Zinc</keyword>
<sequence length="309" mass="34979">MRGLVLYGINNIYTVKSDSGLFECRIKGKQLKSERRDYNPICSGDFVEIEEDENHTGKGMITSRHDRGNSFARWNRKRGRIQTIASNIDLLVCILSPESPPFRPRFADRVLVNAEDNFPVLIVLNKIDQESNPEVDKRISNWESMGYKVIRTSVKTGFGIEELKNQIKGKTAAFVGQSGVGKSSLLNSIEPGLKFRVGSVSEKFNKGTHTTCYAVLDTWDDGVIIDTPGIKEIDPVGIEPETLSHFMRDFKPYIGECTHSVCLHRDEPGCAVKDAVENEEISAERYNSYLRILSDLEIRIKQNKYRKEV</sequence>
<dbReference type="HAMAP" id="MF_01820">
    <property type="entry name" value="GTPase_RsgA"/>
    <property type="match status" value="1"/>
</dbReference>
<dbReference type="InterPro" id="IPR004881">
    <property type="entry name" value="Ribosome_biogen_GTPase_RsgA"/>
</dbReference>
<keyword evidence="2 10" id="KW-0690">Ribosome biogenesis</keyword>
<feature type="binding site" evidence="10">
    <location>
        <position position="257"/>
    </location>
    <ligand>
        <name>Zn(2+)</name>
        <dbReference type="ChEBI" id="CHEBI:29105"/>
    </ligand>
</feature>
<dbReference type="InterPro" id="IPR012340">
    <property type="entry name" value="NA-bd_OB-fold"/>
</dbReference>
<evidence type="ECO:0000256" key="8">
    <source>
        <dbReference type="ARBA" id="ARBA00022884"/>
    </source>
</evidence>
<dbReference type="InterPro" id="IPR031944">
    <property type="entry name" value="RsgA_N"/>
</dbReference>
<organism evidence="13 14">
    <name type="scientific">Candidatus Thalassospirochaeta sargassi</name>
    <dbReference type="NCBI Taxonomy" id="3119039"/>
    <lineage>
        <taxon>Bacteria</taxon>
        <taxon>Pseudomonadati</taxon>
        <taxon>Spirochaetota</taxon>
        <taxon>Spirochaetia</taxon>
        <taxon>Spirochaetales</taxon>
        <taxon>Spirochaetaceae</taxon>
        <taxon>Candidatus Thalassospirochaeta</taxon>
    </lineage>
</organism>
<comment type="caution">
    <text evidence="13">The sequence shown here is derived from an EMBL/GenBank/DDBJ whole genome shotgun (WGS) entry which is preliminary data.</text>
</comment>
<dbReference type="GO" id="GO:0005737">
    <property type="term" value="C:cytoplasm"/>
    <property type="evidence" value="ECO:0007669"/>
    <property type="project" value="UniProtKB-SubCell"/>
</dbReference>
<protein>
    <recommendedName>
        <fullName evidence="10">Small ribosomal subunit biogenesis GTPase RsgA</fullName>
        <ecNumber evidence="10">3.6.1.-</ecNumber>
    </recommendedName>
</protein>
<accession>A0AAJ1IFG4</accession>
<comment type="function">
    <text evidence="10">One of several proteins that assist in the late maturation steps of the functional core of the 30S ribosomal subunit. Helps release RbfA from mature subunits. May play a role in the assembly of ribosomal proteins into the subunit. Circularly permuted GTPase that catalyzes slow GTP hydrolysis, GTPase activity is stimulated by the 30S ribosomal subunit.</text>
</comment>
<name>A0AAJ1IFG4_9SPIO</name>
<comment type="similarity">
    <text evidence="10">Belongs to the TRAFAC class YlqF/YawG GTPase family. RsgA subfamily.</text>
</comment>
<dbReference type="NCBIfam" id="TIGR00157">
    <property type="entry name" value="ribosome small subunit-dependent GTPase A"/>
    <property type="match status" value="1"/>
</dbReference>
<dbReference type="PROSITE" id="PS50936">
    <property type="entry name" value="ENGC_GTPASE"/>
    <property type="match status" value="1"/>
</dbReference>
<dbReference type="InterPro" id="IPR030378">
    <property type="entry name" value="G_CP_dom"/>
</dbReference>
<reference evidence="13 14" key="1">
    <citation type="submission" date="2022-12" db="EMBL/GenBank/DDBJ databases">
        <title>Metagenome assembled genome from gulf of manar.</title>
        <authorList>
            <person name="Kohli P."/>
            <person name="Pk S."/>
            <person name="Venkata Ramana C."/>
            <person name="Sasikala C."/>
        </authorList>
    </citation>
    <scope>NUCLEOTIDE SEQUENCE [LARGE SCALE GENOMIC DNA]</scope>
    <source>
        <strain evidence="13">JB008</strain>
    </source>
</reference>
<comment type="cofactor">
    <cofactor evidence="10">
        <name>Zn(2+)</name>
        <dbReference type="ChEBI" id="CHEBI:29105"/>
    </cofactor>
    <text evidence="10">Binds 1 zinc ion per subunit.</text>
</comment>
<feature type="binding site" evidence="10">
    <location>
        <position position="264"/>
    </location>
    <ligand>
        <name>Zn(2+)</name>
        <dbReference type="ChEBI" id="CHEBI:29105"/>
    </ligand>
</feature>
<dbReference type="SUPFAM" id="SSF50249">
    <property type="entry name" value="Nucleic acid-binding proteins"/>
    <property type="match status" value="1"/>
</dbReference>
<comment type="subunit">
    <text evidence="10">Monomer. Associates with 30S ribosomal subunit, binds 16S rRNA.</text>
</comment>
<keyword evidence="6 10" id="KW-0378">Hydrolase</keyword>
<dbReference type="CDD" id="cd01854">
    <property type="entry name" value="YjeQ_EngC"/>
    <property type="match status" value="1"/>
</dbReference>
<dbReference type="InterPro" id="IPR027417">
    <property type="entry name" value="P-loop_NTPase"/>
</dbReference>
<dbReference type="EC" id="3.6.1.-" evidence="10"/>
<dbReference type="GO" id="GO:0046872">
    <property type="term" value="F:metal ion binding"/>
    <property type="evidence" value="ECO:0007669"/>
    <property type="project" value="UniProtKB-KW"/>
</dbReference>
<comment type="subcellular location">
    <subcellularLocation>
        <location evidence="10">Cytoplasm</location>
    </subcellularLocation>
</comment>
<evidence type="ECO:0000313" key="13">
    <source>
        <dbReference type="EMBL" id="MDC7227154.1"/>
    </source>
</evidence>
<evidence type="ECO:0000256" key="1">
    <source>
        <dbReference type="ARBA" id="ARBA00022490"/>
    </source>
</evidence>
<evidence type="ECO:0000256" key="5">
    <source>
        <dbReference type="ARBA" id="ARBA00022741"/>
    </source>
</evidence>
<dbReference type="AlphaFoldDB" id="A0AAJ1IFG4"/>
<dbReference type="Pfam" id="PF16745">
    <property type="entry name" value="RsgA_N"/>
    <property type="match status" value="1"/>
</dbReference>
<dbReference type="SUPFAM" id="SSF52540">
    <property type="entry name" value="P-loop containing nucleoside triphosphate hydrolases"/>
    <property type="match status" value="1"/>
</dbReference>
<dbReference type="Pfam" id="PF03193">
    <property type="entry name" value="RsgA_GTPase"/>
    <property type="match status" value="1"/>
</dbReference>
<dbReference type="PANTHER" id="PTHR32120:SF11">
    <property type="entry name" value="SMALL RIBOSOMAL SUBUNIT BIOGENESIS GTPASE RSGA 1, MITOCHONDRIAL-RELATED"/>
    <property type="match status" value="1"/>
</dbReference>
<evidence type="ECO:0000259" key="11">
    <source>
        <dbReference type="PROSITE" id="PS50936"/>
    </source>
</evidence>
<dbReference type="InterPro" id="IPR010914">
    <property type="entry name" value="RsgA_GTPase_dom"/>
</dbReference>
<evidence type="ECO:0000256" key="7">
    <source>
        <dbReference type="ARBA" id="ARBA00022833"/>
    </source>
</evidence>
<dbReference type="Gene3D" id="1.10.40.50">
    <property type="entry name" value="Probable gtpase engc, domain 3"/>
    <property type="match status" value="1"/>
</dbReference>